<protein>
    <submittedName>
        <fullName evidence="2">Uncharacterized protein</fullName>
    </submittedName>
</protein>
<dbReference type="BioCyc" id="CNIT1237085:G1324-3235-MONOMER"/>
<dbReference type="KEGG" id="nga:Ngar_c32350"/>
<keyword evidence="1" id="KW-0812">Transmembrane</keyword>
<keyword evidence="3" id="KW-1185">Reference proteome</keyword>
<dbReference type="EMBL" id="CP002408">
    <property type="protein sequence ID" value="AFU60151.1"/>
    <property type="molecule type" value="Genomic_DNA"/>
</dbReference>
<reference evidence="2 3" key="1">
    <citation type="journal article" date="2012" name="Environ. Microbiol.">
        <title>The genome of the ammonia-oxidizing Candidatus Nitrososphaera gargensis: insights into metabolic versatility and environmental adaptations.</title>
        <authorList>
            <person name="Spang A."/>
            <person name="Poehlein A."/>
            <person name="Offre P."/>
            <person name="Zumbragel S."/>
            <person name="Haider S."/>
            <person name="Rychlik N."/>
            <person name="Nowka B."/>
            <person name="Schmeisser C."/>
            <person name="Lebedeva E.V."/>
            <person name="Rattei T."/>
            <person name="Bohm C."/>
            <person name="Schmid M."/>
            <person name="Galushko A."/>
            <person name="Hatzenpichler R."/>
            <person name="Weinmaier T."/>
            <person name="Daniel R."/>
            <person name="Schleper C."/>
            <person name="Spieck E."/>
            <person name="Streit W."/>
            <person name="Wagner M."/>
        </authorList>
    </citation>
    <scope>NUCLEOTIDE SEQUENCE [LARGE SCALE GENOMIC DNA]</scope>
    <source>
        <strain evidence="3">Ga9.2</strain>
    </source>
</reference>
<organism evidence="2 3">
    <name type="scientific">Nitrososphaera gargensis (strain Ga9.2)</name>
    <dbReference type="NCBI Taxonomy" id="1237085"/>
    <lineage>
        <taxon>Archaea</taxon>
        <taxon>Nitrososphaerota</taxon>
        <taxon>Nitrososphaeria</taxon>
        <taxon>Nitrososphaerales</taxon>
        <taxon>Nitrososphaeraceae</taxon>
        <taxon>Nitrososphaera</taxon>
    </lineage>
</organism>
<evidence type="ECO:0000256" key="1">
    <source>
        <dbReference type="SAM" id="Phobius"/>
    </source>
</evidence>
<keyword evidence="1" id="KW-0472">Membrane</keyword>
<feature type="transmembrane region" description="Helical" evidence="1">
    <location>
        <begin position="9"/>
        <end position="31"/>
    </location>
</feature>
<dbReference type="AlphaFoldDB" id="K0IFL2"/>
<dbReference type="STRING" id="1237085.Ngar_c32350"/>
<dbReference type="Proteomes" id="UP000008037">
    <property type="component" value="Chromosome"/>
</dbReference>
<dbReference type="InParanoid" id="K0IFL2"/>
<name>K0IFL2_NITGG</name>
<gene>
    <name evidence="2" type="ordered locus">Ngar_c32350</name>
</gene>
<evidence type="ECO:0000313" key="3">
    <source>
        <dbReference type="Proteomes" id="UP000008037"/>
    </source>
</evidence>
<sequence>MAGGYTKVIAIAAVAVSAALLVSIFVVVPFFTLVGSANNDASGGLRIVTIAQPYADEPVFRNVKASDSGMQASSMQWVVDPFGRSMRTFHENRINSSSSEDAKRAWIGSIDAQEKYVLVRLPEWLGGSKNDLSSYRVFSAFDIMSQCNIRYWDTRMLIEDPCHGNGYRPWDGLVVQGIASFGASGSNAGLFSSSILALPQMRLGVDSEGYIVAYRLDNSLNGDGVVGEGRRFAPEQLEQSNKKMIEVVSEYAGFELPLPTMVSGGHHLVWLAPETMGIDLFPGQSFEGYEGTFSAVYQPRPLQEGYSSYRITIFLDEKLVVDDASQAKATFDKLFGTTASPECEQGCRYIVKSNDNAIARADTEGEENGTLYAAALAWGKSDGRDIMVAIEGINSSAEELLSIAESLGIAAY</sequence>
<accession>K0IFL2</accession>
<evidence type="ECO:0000313" key="2">
    <source>
        <dbReference type="EMBL" id="AFU60151.1"/>
    </source>
</evidence>
<dbReference type="HOGENOM" id="CLU_684461_0_0_2"/>
<proteinExistence type="predicted"/>
<keyword evidence="1" id="KW-1133">Transmembrane helix</keyword>